<accession>A0A2L1KG53</accession>
<protein>
    <submittedName>
        <fullName evidence="1">Uncharacterized protein</fullName>
    </submittedName>
</protein>
<dbReference type="EMBL" id="MF344569">
    <property type="protein sequence ID" value="AVE21322.1"/>
    <property type="molecule type" value="Genomic_DNA"/>
</dbReference>
<keyword evidence="1" id="KW-0614">Plasmid</keyword>
<dbReference type="AlphaFoldDB" id="A0A2L1KG53"/>
<reference evidence="1" key="1">
    <citation type="submission" date="2017-06" db="EMBL/GenBank/DDBJ databases">
        <title>Complete sequence of p12939-PER from clinical Pseudomonas aeruginosa.</title>
        <authorList>
            <person name="Yuan M."/>
            <person name="Feng J."/>
            <person name="Zhan Z."/>
            <person name="Jiang X."/>
            <person name="Zhang D."/>
            <person name="Chen X."/>
            <person name="Zhao X."/>
            <person name="Che J."/>
            <person name="Lu J."/>
            <person name="Xu J."/>
            <person name="Li J."/>
            <person name="Zhou D."/>
        </authorList>
    </citation>
    <scope>NUCLEOTIDE SEQUENCE</scope>
    <source>
        <plasmid evidence="1">p12939-PER</plasmid>
    </source>
</reference>
<evidence type="ECO:0000313" key="1">
    <source>
        <dbReference type="EMBL" id="AVE21322.1"/>
    </source>
</evidence>
<sequence>MCTSLTEAVHKAGNQAVTLEQLIRLESTCTGTDYQHKLALRCNRLAQGIGC</sequence>
<name>A0A2L1KG53_PSEAI</name>
<proteinExistence type="predicted"/>
<organism evidence="1">
    <name type="scientific">Pseudomonas aeruginosa</name>
    <dbReference type="NCBI Taxonomy" id="287"/>
    <lineage>
        <taxon>Bacteria</taxon>
        <taxon>Pseudomonadati</taxon>
        <taxon>Pseudomonadota</taxon>
        <taxon>Gammaproteobacteria</taxon>
        <taxon>Pseudomonadales</taxon>
        <taxon>Pseudomonadaceae</taxon>
        <taxon>Pseudomonas</taxon>
    </lineage>
</organism>
<geneLocation type="plasmid" evidence="1">
    <name>p12939-PER</name>
</geneLocation>